<accession>A0A1I1LM42</accession>
<dbReference type="InterPro" id="IPR016181">
    <property type="entry name" value="Acyl_CoA_acyltransferase"/>
</dbReference>
<dbReference type="PROSITE" id="PS51186">
    <property type="entry name" value="GNAT"/>
    <property type="match status" value="1"/>
</dbReference>
<dbReference type="AlphaFoldDB" id="A0A1I1LM42"/>
<dbReference type="Pfam" id="PF13302">
    <property type="entry name" value="Acetyltransf_3"/>
    <property type="match status" value="1"/>
</dbReference>
<name>A0A1I1LM42_9ACTN</name>
<dbReference type="Proteomes" id="UP000198832">
    <property type="component" value="Unassembled WGS sequence"/>
</dbReference>
<feature type="domain" description="N-acetyltransferase" evidence="2">
    <location>
        <begin position="15"/>
        <end position="170"/>
    </location>
</feature>
<dbReference type="GO" id="GO:0005737">
    <property type="term" value="C:cytoplasm"/>
    <property type="evidence" value="ECO:0007669"/>
    <property type="project" value="TreeGrafter"/>
</dbReference>
<protein>
    <submittedName>
        <fullName evidence="3">Protein N-acetyltransferase, RimJ/RimL family</fullName>
    </submittedName>
</protein>
<keyword evidence="3" id="KW-0808">Transferase</keyword>
<dbReference type="EMBL" id="FOLB01000010">
    <property type="protein sequence ID" value="SFC73622.1"/>
    <property type="molecule type" value="Genomic_DNA"/>
</dbReference>
<dbReference type="PANTHER" id="PTHR43441:SF10">
    <property type="entry name" value="ACETYLTRANSFERASE"/>
    <property type="match status" value="1"/>
</dbReference>
<evidence type="ECO:0000256" key="1">
    <source>
        <dbReference type="SAM" id="MobiDB-lite"/>
    </source>
</evidence>
<dbReference type="RefSeq" id="WP_091124954.1">
    <property type="nucleotide sequence ID" value="NZ_FOLB01000010.1"/>
</dbReference>
<dbReference type="InterPro" id="IPR051908">
    <property type="entry name" value="Ribosomal_N-acetyltransferase"/>
</dbReference>
<evidence type="ECO:0000313" key="4">
    <source>
        <dbReference type="Proteomes" id="UP000198832"/>
    </source>
</evidence>
<organism evidence="3 4">
    <name type="scientific">Nocardioides terrae</name>
    <dbReference type="NCBI Taxonomy" id="574651"/>
    <lineage>
        <taxon>Bacteria</taxon>
        <taxon>Bacillati</taxon>
        <taxon>Actinomycetota</taxon>
        <taxon>Actinomycetes</taxon>
        <taxon>Propionibacteriales</taxon>
        <taxon>Nocardioidaceae</taxon>
        <taxon>Nocardioides</taxon>
    </lineage>
</organism>
<feature type="region of interest" description="Disordered" evidence="1">
    <location>
        <begin position="1"/>
        <end position="31"/>
    </location>
</feature>
<dbReference type="GO" id="GO:1990189">
    <property type="term" value="F:protein N-terminal-serine acetyltransferase activity"/>
    <property type="evidence" value="ECO:0007669"/>
    <property type="project" value="TreeGrafter"/>
</dbReference>
<dbReference type="SUPFAM" id="SSF55729">
    <property type="entry name" value="Acyl-CoA N-acyltransferases (Nat)"/>
    <property type="match status" value="1"/>
</dbReference>
<gene>
    <name evidence="3" type="ORF">SAMN04487968_110109</name>
</gene>
<dbReference type="Gene3D" id="3.40.630.30">
    <property type="match status" value="1"/>
</dbReference>
<keyword evidence="4" id="KW-1185">Reference proteome</keyword>
<dbReference type="PANTHER" id="PTHR43441">
    <property type="entry name" value="RIBOSOMAL-PROTEIN-SERINE ACETYLTRANSFERASE"/>
    <property type="match status" value="1"/>
</dbReference>
<reference evidence="3 4" key="1">
    <citation type="submission" date="2016-10" db="EMBL/GenBank/DDBJ databases">
        <authorList>
            <person name="de Groot N.N."/>
        </authorList>
    </citation>
    <scope>NUCLEOTIDE SEQUENCE [LARGE SCALE GENOMIC DNA]</scope>
    <source>
        <strain evidence="3 4">CGMCC 1.7056</strain>
    </source>
</reference>
<sequence>MTFPGAIPTLTDGPVTLRAHRPSDVERSVEQSVDAESVRWTTVPTPYSLDDARDYIGSRARAWLEDTEWPFAVEVDRRFGGSVELRNEGPGRAEVAFGSHPDIRGTGAMERALRLLLAWGFEARSLTTVIWWAHAGNWASRKLAWKVGFSFDGCVRQWLPQRGEMRDAWVGTLLASEPLQPREAWEIAADR</sequence>
<dbReference type="OrthoDB" id="9795188at2"/>
<evidence type="ECO:0000259" key="2">
    <source>
        <dbReference type="PROSITE" id="PS51186"/>
    </source>
</evidence>
<dbReference type="GO" id="GO:0008999">
    <property type="term" value="F:protein-N-terminal-alanine acetyltransferase activity"/>
    <property type="evidence" value="ECO:0007669"/>
    <property type="project" value="TreeGrafter"/>
</dbReference>
<proteinExistence type="predicted"/>
<dbReference type="InterPro" id="IPR000182">
    <property type="entry name" value="GNAT_dom"/>
</dbReference>
<evidence type="ECO:0000313" key="3">
    <source>
        <dbReference type="EMBL" id="SFC73622.1"/>
    </source>
</evidence>
<dbReference type="STRING" id="574651.SAMN04487968_110109"/>